<accession>A0ABY5YFH0</accession>
<keyword evidence="2" id="KW-1185">Reference proteome</keyword>
<dbReference type="RefSeq" id="WP_260560109.1">
    <property type="nucleotide sequence ID" value="NZ_BAABEC010000150.1"/>
</dbReference>
<evidence type="ECO:0000313" key="1">
    <source>
        <dbReference type="EMBL" id="UWX63830.1"/>
    </source>
</evidence>
<dbReference type="EMBL" id="CP104213">
    <property type="protein sequence ID" value="UWX63830.1"/>
    <property type="molecule type" value="Genomic_DNA"/>
</dbReference>
<gene>
    <name evidence="1" type="ORF">N0D28_14025</name>
</gene>
<reference evidence="1" key="1">
    <citation type="submission" date="2022-09" db="EMBL/GenBank/DDBJ databases">
        <title>genome sequence of Deinococcus rubellus.</title>
        <authorList>
            <person name="Srinivasan S."/>
        </authorList>
    </citation>
    <scope>NUCLEOTIDE SEQUENCE</scope>
    <source>
        <strain evidence="1">Ant6</strain>
    </source>
</reference>
<name>A0ABY5YFH0_9DEIO</name>
<organism evidence="1 2">
    <name type="scientific">Deinococcus rubellus</name>
    <dbReference type="NCBI Taxonomy" id="1889240"/>
    <lineage>
        <taxon>Bacteria</taxon>
        <taxon>Thermotogati</taxon>
        <taxon>Deinococcota</taxon>
        <taxon>Deinococci</taxon>
        <taxon>Deinococcales</taxon>
        <taxon>Deinococcaceae</taxon>
        <taxon>Deinococcus</taxon>
    </lineage>
</organism>
<proteinExistence type="predicted"/>
<sequence length="83" mass="9164">MRAIDDIALSLRLGQLHPTSVLNTLIAAENEGGLGAVRQLERHLTRSADALSERQHPHSKLAQIWLSATRAYLVAQTEQKRAV</sequence>
<dbReference type="Proteomes" id="UP001060261">
    <property type="component" value="Chromosome"/>
</dbReference>
<evidence type="ECO:0000313" key="2">
    <source>
        <dbReference type="Proteomes" id="UP001060261"/>
    </source>
</evidence>
<protein>
    <submittedName>
        <fullName evidence="1">Uncharacterized protein</fullName>
    </submittedName>
</protein>